<dbReference type="Proteomes" id="UP000231098">
    <property type="component" value="Unassembled WGS sequence"/>
</dbReference>
<evidence type="ECO:0000256" key="2">
    <source>
        <dbReference type="SAM" id="SignalP"/>
    </source>
</evidence>
<keyword evidence="1" id="KW-0175">Coiled coil</keyword>
<dbReference type="EMBL" id="PEYV01000029">
    <property type="protein sequence ID" value="PIS21645.1"/>
    <property type="molecule type" value="Genomic_DNA"/>
</dbReference>
<proteinExistence type="predicted"/>
<protein>
    <recommendedName>
        <fullName evidence="5">Cell division protein FtsL</fullName>
    </recommendedName>
</protein>
<gene>
    <name evidence="3" type="ORF">COT51_01920</name>
</gene>
<evidence type="ECO:0000256" key="1">
    <source>
        <dbReference type="SAM" id="Coils"/>
    </source>
</evidence>
<feature type="coiled-coil region" evidence="1">
    <location>
        <begin position="34"/>
        <end position="61"/>
    </location>
</feature>
<accession>A0A2H0X9Y1</accession>
<keyword evidence="2" id="KW-0732">Signal</keyword>
<evidence type="ECO:0000313" key="4">
    <source>
        <dbReference type="Proteomes" id="UP000231098"/>
    </source>
</evidence>
<feature type="signal peptide" evidence="2">
    <location>
        <begin position="1"/>
        <end position="23"/>
    </location>
</feature>
<comment type="caution">
    <text evidence="3">The sequence shown here is derived from an EMBL/GenBank/DDBJ whole genome shotgun (WGS) entry which is preliminary data.</text>
</comment>
<sequence>MVKKTARIAIIAFALATVGRIVAVNCFCADGGELRATEARKETLERENLILREELAEKISLKKIEARAKALGMVKFSQVDYVANPVVASR</sequence>
<evidence type="ECO:0000313" key="3">
    <source>
        <dbReference type="EMBL" id="PIS21645.1"/>
    </source>
</evidence>
<evidence type="ECO:0008006" key="5">
    <source>
        <dbReference type="Google" id="ProtNLM"/>
    </source>
</evidence>
<dbReference type="AlphaFoldDB" id="A0A2H0X9Y1"/>
<name>A0A2H0X9Y1_UNCKA</name>
<reference evidence="4" key="1">
    <citation type="submission" date="2017-09" db="EMBL/GenBank/DDBJ databases">
        <title>Depth-based differentiation of microbial function through sediment-hosted aquifers and enrichment of novel symbionts in the deep terrestrial subsurface.</title>
        <authorList>
            <person name="Probst A.J."/>
            <person name="Ladd B."/>
            <person name="Jarett J.K."/>
            <person name="Geller-Mcgrath D.E."/>
            <person name="Sieber C.M.K."/>
            <person name="Emerson J.B."/>
            <person name="Anantharaman K."/>
            <person name="Thomas B.C."/>
            <person name="Malmstrom R."/>
            <person name="Stieglmeier M."/>
            <person name="Klingl A."/>
            <person name="Woyke T."/>
            <person name="Ryan C.M."/>
            <person name="Banfield J.F."/>
        </authorList>
    </citation>
    <scope>NUCLEOTIDE SEQUENCE [LARGE SCALE GENOMIC DNA]</scope>
</reference>
<feature type="chain" id="PRO_5013742500" description="Cell division protein FtsL" evidence="2">
    <location>
        <begin position="24"/>
        <end position="90"/>
    </location>
</feature>
<organism evidence="3 4">
    <name type="scientific">candidate division WWE3 bacterium CG08_land_8_20_14_0_20_41_15</name>
    <dbReference type="NCBI Taxonomy" id="1975086"/>
    <lineage>
        <taxon>Bacteria</taxon>
        <taxon>Katanobacteria</taxon>
    </lineage>
</organism>